<dbReference type="PANTHER" id="PTHR34415:SF1">
    <property type="entry name" value="INTEGRASE CATALYTIC DOMAIN-CONTAINING PROTEIN"/>
    <property type="match status" value="1"/>
</dbReference>
<feature type="region of interest" description="Disordered" evidence="1">
    <location>
        <begin position="1"/>
        <end position="21"/>
    </location>
</feature>
<accession>A0A9P0D377</accession>
<dbReference type="EMBL" id="OV651817">
    <property type="protein sequence ID" value="CAH1110470.1"/>
    <property type="molecule type" value="Genomic_DNA"/>
</dbReference>
<dbReference type="Pfam" id="PF25273">
    <property type="entry name" value="DUF7869"/>
    <property type="match status" value="1"/>
</dbReference>
<proteinExistence type="predicted"/>
<dbReference type="PANTHER" id="PTHR34415">
    <property type="entry name" value="INTEGRASE CATALYTIC DOMAIN-CONTAINING PROTEIN"/>
    <property type="match status" value="1"/>
</dbReference>
<reference evidence="3" key="1">
    <citation type="submission" date="2022-01" db="EMBL/GenBank/DDBJ databases">
        <authorList>
            <person name="King R."/>
        </authorList>
    </citation>
    <scope>NUCLEOTIDE SEQUENCE</scope>
</reference>
<evidence type="ECO:0000259" key="2">
    <source>
        <dbReference type="Pfam" id="PF25273"/>
    </source>
</evidence>
<keyword evidence="4" id="KW-1185">Reference proteome</keyword>
<evidence type="ECO:0000256" key="1">
    <source>
        <dbReference type="SAM" id="MobiDB-lite"/>
    </source>
</evidence>
<organism evidence="3 4">
    <name type="scientific">Psylliodes chrysocephalus</name>
    <dbReference type="NCBI Taxonomy" id="3402493"/>
    <lineage>
        <taxon>Eukaryota</taxon>
        <taxon>Metazoa</taxon>
        <taxon>Ecdysozoa</taxon>
        <taxon>Arthropoda</taxon>
        <taxon>Hexapoda</taxon>
        <taxon>Insecta</taxon>
        <taxon>Pterygota</taxon>
        <taxon>Neoptera</taxon>
        <taxon>Endopterygota</taxon>
        <taxon>Coleoptera</taxon>
        <taxon>Polyphaga</taxon>
        <taxon>Cucujiformia</taxon>
        <taxon>Chrysomeloidea</taxon>
        <taxon>Chrysomelidae</taxon>
        <taxon>Galerucinae</taxon>
        <taxon>Alticini</taxon>
        <taxon>Psylliodes</taxon>
    </lineage>
</organism>
<feature type="domain" description="DUF7869" evidence="2">
    <location>
        <begin position="325"/>
        <end position="481"/>
    </location>
</feature>
<dbReference type="Proteomes" id="UP001153636">
    <property type="component" value="Chromosome 5"/>
</dbReference>
<evidence type="ECO:0000313" key="3">
    <source>
        <dbReference type="EMBL" id="CAH1110470.1"/>
    </source>
</evidence>
<gene>
    <name evidence="3" type="ORF">PSYICH_LOCUS11228</name>
</gene>
<sequence length="563" mass="64716">MSDSSDEEPNPKRRRGVVHEEKYQRNIIRNARLKGLQYVSYKGKEVPSKAPVNDINYAKTAALMNNEQAQETPDVPTGDLENRKSHSYKYNLKVNGALIQVCRGVFLKVFQISDNRVKRINKCSVLHKSPLDMRGKSRSGNALPGNVCVRIQQHIEKFDVKETHYGGKPEKYLDARLDVAKMHAMFILDNPDLKNKVKYSFYNKYYKENFAYCFGRPQVEVCSTCKRLSAKLKDKGLSDNAKRNVAAGKMVHSRRAKKFYKAMDEASKNKDDDTVALAFDYMQNLPLPHIPVQEVFYMRQLWVNVFSLHDLKTNSSKLYVYHEGEANKGPDEVCSMLLKYFNDIPVNVKHLILFCDGPSGQNKNHTVVRFLLKLCDSGRFETITHNFPVRGHSFSPCGKDFESIKRLLRKTDRIYTPDEYAELMLKASKCGRFTVYHLTSDDVLSFKKWWPKSYKKMTNSDETSGRKVPKENKQPFKVSKYKQFLYNKDTPGKLVAGEYIGGIATSTFTLLKTANPPELPTEKAYPLGKVPINQKKIDDIKKLIEYTVGYEAFLRHHHPMANN</sequence>
<dbReference type="InterPro" id="IPR057191">
    <property type="entry name" value="DUF7869"/>
</dbReference>
<evidence type="ECO:0000313" key="4">
    <source>
        <dbReference type="Proteomes" id="UP001153636"/>
    </source>
</evidence>
<dbReference type="AlphaFoldDB" id="A0A9P0D377"/>
<protein>
    <recommendedName>
        <fullName evidence="2">DUF7869 domain-containing protein</fullName>
    </recommendedName>
</protein>
<name>A0A9P0D377_9CUCU</name>
<dbReference type="OrthoDB" id="6769807at2759"/>